<reference evidence="1 2" key="1">
    <citation type="journal article" date="2019" name="Nat. Ecol. Evol.">
        <title>Megaphylogeny resolves global patterns of mushroom evolution.</title>
        <authorList>
            <person name="Varga T."/>
            <person name="Krizsan K."/>
            <person name="Foldi C."/>
            <person name="Dima B."/>
            <person name="Sanchez-Garcia M."/>
            <person name="Sanchez-Ramirez S."/>
            <person name="Szollosi G.J."/>
            <person name="Szarkandi J.G."/>
            <person name="Papp V."/>
            <person name="Albert L."/>
            <person name="Andreopoulos W."/>
            <person name="Angelini C."/>
            <person name="Antonin V."/>
            <person name="Barry K.W."/>
            <person name="Bougher N.L."/>
            <person name="Buchanan P."/>
            <person name="Buyck B."/>
            <person name="Bense V."/>
            <person name="Catcheside P."/>
            <person name="Chovatia M."/>
            <person name="Cooper J."/>
            <person name="Damon W."/>
            <person name="Desjardin D."/>
            <person name="Finy P."/>
            <person name="Geml J."/>
            <person name="Haridas S."/>
            <person name="Hughes K."/>
            <person name="Justo A."/>
            <person name="Karasinski D."/>
            <person name="Kautmanova I."/>
            <person name="Kiss B."/>
            <person name="Kocsube S."/>
            <person name="Kotiranta H."/>
            <person name="LaButti K.M."/>
            <person name="Lechner B.E."/>
            <person name="Liimatainen K."/>
            <person name="Lipzen A."/>
            <person name="Lukacs Z."/>
            <person name="Mihaltcheva S."/>
            <person name="Morgado L.N."/>
            <person name="Niskanen T."/>
            <person name="Noordeloos M.E."/>
            <person name="Ohm R.A."/>
            <person name="Ortiz-Santana B."/>
            <person name="Ovrebo C."/>
            <person name="Racz N."/>
            <person name="Riley R."/>
            <person name="Savchenko A."/>
            <person name="Shiryaev A."/>
            <person name="Soop K."/>
            <person name="Spirin V."/>
            <person name="Szebenyi C."/>
            <person name="Tomsovsky M."/>
            <person name="Tulloss R.E."/>
            <person name="Uehling J."/>
            <person name="Grigoriev I.V."/>
            <person name="Vagvolgyi C."/>
            <person name="Papp T."/>
            <person name="Martin F.M."/>
            <person name="Miettinen O."/>
            <person name="Hibbett D.S."/>
            <person name="Nagy L.G."/>
        </authorList>
    </citation>
    <scope>NUCLEOTIDE SEQUENCE [LARGE SCALE GENOMIC DNA]</scope>
    <source>
        <strain evidence="1 2">NL-1719</strain>
    </source>
</reference>
<accession>A0ACD3AJC7</accession>
<proteinExistence type="predicted"/>
<name>A0ACD3AJC7_9AGAR</name>
<evidence type="ECO:0000313" key="1">
    <source>
        <dbReference type="EMBL" id="TFK65314.1"/>
    </source>
</evidence>
<evidence type="ECO:0000313" key="2">
    <source>
        <dbReference type="Proteomes" id="UP000308600"/>
    </source>
</evidence>
<keyword evidence="1" id="KW-0675">Receptor</keyword>
<dbReference type="EMBL" id="ML208441">
    <property type="protein sequence ID" value="TFK65314.1"/>
    <property type="molecule type" value="Genomic_DNA"/>
</dbReference>
<organism evidence="1 2">
    <name type="scientific">Pluteus cervinus</name>
    <dbReference type="NCBI Taxonomy" id="181527"/>
    <lineage>
        <taxon>Eukaryota</taxon>
        <taxon>Fungi</taxon>
        <taxon>Dikarya</taxon>
        <taxon>Basidiomycota</taxon>
        <taxon>Agaricomycotina</taxon>
        <taxon>Agaricomycetes</taxon>
        <taxon>Agaricomycetidae</taxon>
        <taxon>Agaricales</taxon>
        <taxon>Pluteineae</taxon>
        <taxon>Pluteaceae</taxon>
        <taxon>Pluteus</taxon>
    </lineage>
</organism>
<protein>
    <submittedName>
        <fullName evidence="1">Fungal pheromone STE3G-protein-coupled receptor</fullName>
    </submittedName>
</protein>
<keyword evidence="2" id="KW-1185">Reference proteome</keyword>
<sequence>MHPEFAPIAFTAAASLLLPLPWHWRAGNIATLSIIFWLFVCNVIYGVDAIIWSEGVRIIALVWCDITTKLIIGANFALPAACLCVCIHLERVASVRAARTSVADKRRRQIFELVMCFGLPCLFMALHYVVQGHRFDIVEGFGCRPTTYYSIPSIFIVWIPPLLMSLAALIYAGLALRHFIIRRLSFSLHLDASRSALTTSRYVRLVLMSVLQMFWSISLTSYAMWFTIMATPIRPWTNWADVHSNFSRVDTYPARFTPPRVATCFYVLWWTIPASTILFVGFFAFGRDAVDEYKQCFVWFRRNILRQSVSDEKPNKFGTLPTIRLVDISPVQFSDSDKISSILAI</sequence>
<dbReference type="Proteomes" id="UP000308600">
    <property type="component" value="Unassembled WGS sequence"/>
</dbReference>
<gene>
    <name evidence="1" type="ORF">BDN72DRAFT_773509</name>
</gene>